<dbReference type="Gene3D" id="1.10.510.10">
    <property type="entry name" value="Transferase(Phosphotransferase) domain 1"/>
    <property type="match status" value="1"/>
</dbReference>
<feature type="compositionally biased region" description="Basic and acidic residues" evidence="3">
    <location>
        <begin position="95"/>
        <end position="105"/>
    </location>
</feature>
<dbReference type="InterPro" id="IPR011009">
    <property type="entry name" value="Kinase-like_dom_sf"/>
</dbReference>
<dbReference type="STRING" id="431595.K3X8C7"/>
<evidence type="ECO:0000313" key="6">
    <source>
        <dbReference type="Proteomes" id="UP000019132"/>
    </source>
</evidence>
<dbReference type="InParanoid" id="K3X8C7"/>
<reference evidence="6" key="2">
    <citation type="submission" date="2010-04" db="EMBL/GenBank/DDBJ databases">
        <authorList>
            <person name="Buell R."/>
            <person name="Hamilton J."/>
            <person name="Hostetler J."/>
        </authorList>
    </citation>
    <scope>NUCLEOTIDE SEQUENCE [LARGE SCALE GENOMIC DNA]</scope>
    <source>
        <strain evidence="6">DAOM:BR144</strain>
    </source>
</reference>
<keyword evidence="2" id="KW-0067">ATP-binding</keyword>
<dbReference type="HOGENOM" id="CLU_798067_0_0_1"/>
<evidence type="ECO:0000256" key="1">
    <source>
        <dbReference type="ARBA" id="ARBA00022741"/>
    </source>
</evidence>
<keyword evidence="6" id="KW-1185">Reference proteome</keyword>
<proteinExistence type="predicted"/>
<feature type="compositionally biased region" description="Low complexity" evidence="3">
    <location>
        <begin position="14"/>
        <end position="48"/>
    </location>
</feature>
<protein>
    <recommendedName>
        <fullName evidence="4">Protein kinase domain-containing protein</fullName>
    </recommendedName>
</protein>
<keyword evidence="1" id="KW-0547">Nucleotide-binding</keyword>
<dbReference type="InterPro" id="IPR001245">
    <property type="entry name" value="Ser-Thr/Tyr_kinase_cat_dom"/>
</dbReference>
<dbReference type="GO" id="GO:0005524">
    <property type="term" value="F:ATP binding"/>
    <property type="evidence" value="ECO:0007669"/>
    <property type="project" value="UniProtKB-KW"/>
</dbReference>
<evidence type="ECO:0000256" key="3">
    <source>
        <dbReference type="SAM" id="MobiDB-lite"/>
    </source>
</evidence>
<dbReference type="PANTHER" id="PTHR44329">
    <property type="entry name" value="SERINE/THREONINE-PROTEIN KINASE TNNI3K-RELATED"/>
    <property type="match status" value="1"/>
</dbReference>
<evidence type="ECO:0000259" key="4">
    <source>
        <dbReference type="PROSITE" id="PS50011"/>
    </source>
</evidence>
<evidence type="ECO:0000313" key="5">
    <source>
        <dbReference type="EnsemblProtists" id="PYU1_T013476"/>
    </source>
</evidence>
<dbReference type="PROSITE" id="PS50011">
    <property type="entry name" value="PROTEIN_KINASE_DOM"/>
    <property type="match status" value="1"/>
</dbReference>
<organism evidence="5 6">
    <name type="scientific">Globisporangium ultimum (strain ATCC 200006 / CBS 805.95 / DAOM BR144)</name>
    <name type="common">Pythium ultimum</name>
    <dbReference type="NCBI Taxonomy" id="431595"/>
    <lineage>
        <taxon>Eukaryota</taxon>
        <taxon>Sar</taxon>
        <taxon>Stramenopiles</taxon>
        <taxon>Oomycota</taxon>
        <taxon>Peronosporomycetes</taxon>
        <taxon>Pythiales</taxon>
        <taxon>Pythiaceae</taxon>
        <taxon>Globisporangium</taxon>
    </lineage>
</organism>
<dbReference type="SUPFAM" id="SSF56112">
    <property type="entry name" value="Protein kinase-like (PK-like)"/>
    <property type="match status" value="1"/>
</dbReference>
<feature type="region of interest" description="Disordered" evidence="3">
    <location>
        <begin position="1"/>
        <end position="138"/>
    </location>
</feature>
<reference evidence="5" key="3">
    <citation type="submission" date="2015-02" db="UniProtKB">
        <authorList>
            <consortium name="EnsemblProtists"/>
        </authorList>
    </citation>
    <scope>IDENTIFICATION</scope>
    <source>
        <strain evidence="5">DAOM BR144</strain>
    </source>
</reference>
<dbReference type="InterPro" id="IPR051681">
    <property type="entry name" value="Ser/Thr_Kinases-Pseudokinases"/>
</dbReference>
<sequence length="348" mass="38044">MHYTKSGKLDMRYSSSRAAVAASPSASSSSSSYSAPRSSQPTSSSHSAGVHFKKDGTPDMRYSSSRAAVASSPYASAPPAPSYPSNTSSNSRSSNDLHYKKDGTLDMRYTSSQVVASRAPSSTSSASANSQSSKVHYKKDSTLDLRYTSSKLQQDMDKLNVSKQQPVHLTKQGVPDRRTKEGKAWGQKQVNTRAPAHVPLTNRGLPNMRTVQGKAWVEQQAAHASASGELPDWLPRKKDNSLDYSSALLKSNVLASQSTDVYSFGVLLNELIQEEEPYYESFKRFHGKGPFAVVQHARNGGRPVIHASKTSAELTALIEQCWHKDATKRPSFDELARRLCTMEFANSC</sequence>
<dbReference type="GO" id="GO:0004674">
    <property type="term" value="F:protein serine/threonine kinase activity"/>
    <property type="evidence" value="ECO:0007669"/>
    <property type="project" value="TreeGrafter"/>
</dbReference>
<feature type="compositionally biased region" description="Low complexity" evidence="3">
    <location>
        <begin position="61"/>
        <end position="75"/>
    </location>
</feature>
<dbReference type="EnsemblProtists" id="PYU1_T013476">
    <property type="protein sequence ID" value="PYU1_T013476"/>
    <property type="gene ID" value="PYU1_G013447"/>
</dbReference>
<evidence type="ECO:0000256" key="2">
    <source>
        <dbReference type="ARBA" id="ARBA00022840"/>
    </source>
</evidence>
<feature type="compositionally biased region" description="Low complexity" evidence="3">
    <location>
        <begin position="116"/>
        <end position="133"/>
    </location>
</feature>
<feature type="domain" description="Protein kinase" evidence="4">
    <location>
        <begin position="1"/>
        <end position="345"/>
    </location>
</feature>
<dbReference type="EMBL" id="GL376593">
    <property type="status" value="NOT_ANNOTATED_CDS"/>
    <property type="molecule type" value="Genomic_DNA"/>
</dbReference>
<dbReference type="PANTHER" id="PTHR44329:SF298">
    <property type="entry name" value="MIXED LINEAGE KINASE DOMAIN-LIKE PROTEIN"/>
    <property type="match status" value="1"/>
</dbReference>
<dbReference type="Pfam" id="PF07714">
    <property type="entry name" value="PK_Tyr_Ser-Thr"/>
    <property type="match status" value="1"/>
</dbReference>
<dbReference type="VEuPathDB" id="FungiDB:PYU1_G013447"/>
<dbReference type="InterPro" id="IPR000719">
    <property type="entry name" value="Prot_kinase_dom"/>
</dbReference>
<dbReference type="eggNOG" id="KOG1023">
    <property type="taxonomic scope" value="Eukaryota"/>
</dbReference>
<name>K3X8C7_GLOUD</name>
<dbReference type="AlphaFoldDB" id="K3X8C7"/>
<accession>K3X8C7</accession>
<feature type="compositionally biased region" description="Low complexity" evidence="3">
    <location>
        <begin position="83"/>
        <end position="94"/>
    </location>
</feature>
<dbReference type="Proteomes" id="UP000019132">
    <property type="component" value="Unassembled WGS sequence"/>
</dbReference>
<reference evidence="6" key="1">
    <citation type="journal article" date="2010" name="Genome Biol.">
        <title>Genome sequence of the necrotrophic plant pathogen Pythium ultimum reveals original pathogenicity mechanisms and effector repertoire.</title>
        <authorList>
            <person name="Levesque C.A."/>
            <person name="Brouwer H."/>
            <person name="Cano L."/>
            <person name="Hamilton J.P."/>
            <person name="Holt C."/>
            <person name="Huitema E."/>
            <person name="Raffaele S."/>
            <person name="Robideau G.P."/>
            <person name="Thines M."/>
            <person name="Win J."/>
            <person name="Zerillo M.M."/>
            <person name="Beakes G.W."/>
            <person name="Boore J.L."/>
            <person name="Busam D."/>
            <person name="Dumas B."/>
            <person name="Ferriera S."/>
            <person name="Fuerstenberg S.I."/>
            <person name="Gachon C.M."/>
            <person name="Gaulin E."/>
            <person name="Govers F."/>
            <person name="Grenville-Briggs L."/>
            <person name="Horner N."/>
            <person name="Hostetler J."/>
            <person name="Jiang R.H."/>
            <person name="Johnson J."/>
            <person name="Krajaejun T."/>
            <person name="Lin H."/>
            <person name="Meijer H.J."/>
            <person name="Moore B."/>
            <person name="Morris P."/>
            <person name="Phuntmart V."/>
            <person name="Puiu D."/>
            <person name="Shetty J."/>
            <person name="Stajich J.E."/>
            <person name="Tripathy S."/>
            <person name="Wawra S."/>
            <person name="van West P."/>
            <person name="Whitty B.R."/>
            <person name="Coutinho P.M."/>
            <person name="Henrissat B."/>
            <person name="Martin F."/>
            <person name="Thomas P.D."/>
            <person name="Tyler B.M."/>
            <person name="De Vries R.P."/>
            <person name="Kamoun S."/>
            <person name="Yandell M."/>
            <person name="Tisserat N."/>
            <person name="Buell C.R."/>
        </authorList>
    </citation>
    <scope>NUCLEOTIDE SEQUENCE</scope>
    <source>
        <strain evidence="6">DAOM:BR144</strain>
    </source>
</reference>